<evidence type="ECO:0000313" key="1">
    <source>
        <dbReference type="EMBL" id="OGC68313.1"/>
    </source>
</evidence>
<organism evidence="1 2">
    <name type="scientific">candidate division WWE3 bacterium RIFOXYC1_FULL_39_7</name>
    <dbReference type="NCBI Taxonomy" id="1802643"/>
    <lineage>
        <taxon>Bacteria</taxon>
        <taxon>Katanobacteria</taxon>
    </lineage>
</organism>
<evidence type="ECO:0000313" key="2">
    <source>
        <dbReference type="Proteomes" id="UP000179113"/>
    </source>
</evidence>
<name>A0A1F4WHA6_UNCKA</name>
<comment type="caution">
    <text evidence="1">The sequence shown here is derived from an EMBL/GenBank/DDBJ whole genome shotgun (WGS) entry which is preliminary data.</text>
</comment>
<gene>
    <name evidence="1" type="ORF">A2415_04490</name>
</gene>
<dbReference type="EMBL" id="MEWA01000049">
    <property type="protein sequence ID" value="OGC68313.1"/>
    <property type="molecule type" value="Genomic_DNA"/>
</dbReference>
<accession>A0A1F4WHA6</accession>
<sequence length="122" mass="14319">MEEKIRLKHKFKDYKTNTLQEVEGEIVIGEVTWGDEKKAKRKSIVNDLYKGQPTQFIDSDKLGDLLLIASIKSCFFELTLENIELLSRNNRKLLHEVYQRVNEVTDREKFLDTSDDRNGENN</sequence>
<reference evidence="1 2" key="1">
    <citation type="journal article" date="2016" name="Nat. Commun.">
        <title>Thousands of microbial genomes shed light on interconnected biogeochemical processes in an aquifer system.</title>
        <authorList>
            <person name="Anantharaman K."/>
            <person name="Brown C.T."/>
            <person name="Hug L.A."/>
            <person name="Sharon I."/>
            <person name="Castelle C.J."/>
            <person name="Probst A.J."/>
            <person name="Thomas B.C."/>
            <person name="Singh A."/>
            <person name="Wilkins M.J."/>
            <person name="Karaoz U."/>
            <person name="Brodie E.L."/>
            <person name="Williams K.H."/>
            <person name="Hubbard S.S."/>
            <person name="Banfield J.F."/>
        </authorList>
    </citation>
    <scope>NUCLEOTIDE SEQUENCE [LARGE SCALE GENOMIC DNA]</scope>
</reference>
<dbReference type="AlphaFoldDB" id="A0A1F4WHA6"/>
<proteinExistence type="predicted"/>
<protein>
    <submittedName>
        <fullName evidence="1">Uncharacterized protein</fullName>
    </submittedName>
</protein>
<dbReference type="Proteomes" id="UP000179113">
    <property type="component" value="Unassembled WGS sequence"/>
</dbReference>